<dbReference type="InterPro" id="IPR051713">
    <property type="entry name" value="T-cell_Activation_Regulation"/>
</dbReference>
<evidence type="ECO:0000313" key="15">
    <source>
        <dbReference type="Proteomes" id="UP000646548"/>
    </source>
</evidence>
<dbReference type="Pfam" id="PF07686">
    <property type="entry name" value="V-set"/>
    <property type="match status" value="1"/>
</dbReference>
<keyword evidence="3 11" id="KW-0812">Transmembrane</keyword>
<dbReference type="InterPro" id="IPR013783">
    <property type="entry name" value="Ig-like_fold"/>
</dbReference>
<dbReference type="InterPro" id="IPR013106">
    <property type="entry name" value="Ig_V-set"/>
</dbReference>
<evidence type="ECO:0000256" key="3">
    <source>
        <dbReference type="ARBA" id="ARBA00022692"/>
    </source>
</evidence>
<keyword evidence="10" id="KW-0393">Immunoglobulin domain</keyword>
<keyword evidence="9" id="KW-0325">Glycoprotein</keyword>
<dbReference type="GO" id="GO:0007166">
    <property type="term" value="P:cell surface receptor signaling pathway"/>
    <property type="evidence" value="ECO:0007669"/>
    <property type="project" value="TreeGrafter"/>
</dbReference>
<comment type="caution">
    <text evidence="14">The sequence shown here is derived from an EMBL/GenBank/DDBJ whole genome shotgun (WGS) entry which is preliminary data.</text>
</comment>
<accession>A0A834FFU3</accession>
<proteinExistence type="predicted"/>
<keyword evidence="2" id="KW-1003">Cell membrane</keyword>
<dbReference type="AlphaFoldDB" id="A0A834FFU3"/>
<evidence type="ECO:0000313" key="14">
    <source>
        <dbReference type="EMBL" id="KAF6733394.1"/>
    </source>
</evidence>
<dbReference type="Gene3D" id="2.60.40.10">
    <property type="entry name" value="Immunoglobulins"/>
    <property type="match status" value="1"/>
</dbReference>
<dbReference type="GO" id="GO:0031295">
    <property type="term" value="P:T cell costimulation"/>
    <property type="evidence" value="ECO:0007669"/>
    <property type="project" value="TreeGrafter"/>
</dbReference>
<evidence type="ECO:0000256" key="2">
    <source>
        <dbReference type="ARBA" id="ARBA00022475"/>
    </source>
</evidence>
<sequence>MLPVVVFLALLRFSSGSSADPQNITAEPGQDVTLRCKDPEKHKIPLLEWSKKDSVNKNLFVIRNGRPLPADQHESFKNRVFLKDSQMNDGDLSVVLENVTVNDTGTYECRVIRENDPLGSPLNMISTINLQVSLPPGDKGEDEDGVKDGAGRGLLGLIALPVLVVVLVVVLWIYRKKSRGFPAESSDKPTEDL</sequence>
<keyword evidence="7" id="KW-1015">Disulfide bond</keyword>
<evidence type="ECO:0000256" key="7">
    <source>
        <dbReference type="ARBA" id="ARBA00023157"/>
    </source>
</evidence>
<keyword evidence="6 11" id="KW-0472">Membrane</keyword>
<keyword evidence="5 11" id="KW-1133">Transmembrane helix</keyword>
<dbReference type="InterPro" id="IPR007110">
    <property type="entry name" value="Ig-like_dom"/>
</dbReference>
<feature type="domain" description="Ig-like" evidence="13">
    <location>
        <begin position="3"/>
        <end position="126"/>
    </location>
</feature>
<dbReference type="PANTHER" id="PTHR25466:SF9">
    <property type="entry name" value="FIBRONECTIN TYPE-III DOMAIN-CONTAINING PROTEIN"/>
    <property type="match status" value="1"/>
</dbReference>
<gene>
    <name evidence="14" type="ORF">FQA47_004136</name>
</gene>
<dbReference type="EMBL" id="WKFB01000159">
    <property type="protein sequence ID" value="KAF6733394.1"/>
    <property type="molecule type" value="Genomic_DNA"/>
</dbReference>
<dbReference type="GO" id="GO:0042130">
    <property type="term" value="P:negative regulation of T cell proliferation"/>
    <property type="evidence" value="ECO:0007669"/>
    <property type="project" value="TreeGrafter"/>
</dbReference>
<evidence type="ECO:0000256" key="6">
    <source>
        <dbReference type="ARBA" id="ARBA00023136"/>
    </source>
</evidence>
<evidence type="ECO:0000256" key="4">
    <source>
        <dbReference type="ARBA" id="ARBA00022729"/>
    </source>
</evidence>
<dbReference type="GO" id="GO:0006955">
    <property type="term" value="P:immune response"/>
    <property type="evidence" value="ECO:0007669"/>
    <property type="project" value="TreeGrafter"/>
</dbReference>
<dbReference type="SMART" id="SM00409">
    <property type="entry name" value="IG"/>
    <property type="match status" value="1"/>
</dbReference>
<protein>
    <submittedName>
        <fullName evidence="14">Butyrophilin subfamily 2 member A2</fullName>
    </submittedName>
</protein>
<dbReference type="InterPro" id="IPR036179">
    <property type="entry name" value="Ig-like_dom_sf"/>
</dbReference>
<reference evidence="14" key="1">
    <citation type="journal article" name="BMC Genomics">
        <title>Long-read sequencing and de novo genome assembly of marine medaka (Oryzias melastigma).</title>
        <authorList>
            <person name="Liang P."/>
            <person name="Saqib H.S.A."/>
            <person name="Ni X."/>
            <person name="Shen Y."/>
        </authorList>
    </citation>
    <scope>NUCLEOTIDE SEQUENCE</scope>
    <source>
        <strain evidence="14">Bigg-433</strain>
    </source>
</reference>
<evidence type="ECO:0000256" key="1">
    <source>
        <dbReference type="ARBA" id="ARBA00004251"/>
    </source>
</evidence>
<dbReference type="SUPFAM" id="SSF48726">
    <property type="entry name" value="Immunoglobulin"/>
    <property type="match status" value="1"/>
</dbReference>
<evidence type="ECO:0000256" key="8">
    <source>
        <dbReference type="ARBA" id="ARBA00023170"/>
    </source>
</evidence>
<dbReference type="GO" id="GO:0071222">
    <property type="term" value="P:cellular response to lipopolysaccharide"/>
    <property type="evidence" value="ECO:0007669"/>
    <property type="project" value="TreeGrafter"/>
</dbReference>
<dbReference type="PANTHER" id="PTHR25466">
    <property type="entry name" value="T-LYMPHOCYTE ACTIVATION ANTIGEN"/>
    <property type="match status" value="1"/>
</dbReference>
<evidence type="ECO:0000256" key="12">
    <source>
        <dbReference type="SAM" id="SignalP"/>
    </source>
</evidence>
<evidence type="ECO:0000256" key="10">
    <source>
        <dbReference type="ARBA" id="ARBA00023319"/>
    </source>
</evidence>
<dbReference type="PROSITE" id="PS50835">
    <property type="entry name" value="IG_LIKE"/>
    <property type="match status" value="1"/>
</dbReference>
<comment type="subcellular location">
    <subcellularLocation>
        <location evidence="1">Cell membrane</location>
        <topology evidence="1">Single-pass type I membrane protein</topology>
    </subcellularLocation>
</comment>
<name>A0A834FFU3_ORYME</name>
<feature type="signal peptide" evidence="12">
    <location>
        <begin position="1"/>
        <end position="19"/>
    </location>
</feature>
<organism evidence="14 15">
    <name type="scientific">Oryzias melastigma</name>
    <name type="common">Marine medaka</name>
    <dbReference type="NCBI Taxonomy" id="30732"/>
    <lineage>
        <taxon>Eukaryota</taxon>
        <taxon>Metazoa</taxon>
        <taxon>Chordata</taxon>
        <taxon>Craniata</taxon>
        <taxon>Vertebrata</taxon>
        <taxon>Euteleostomi</taxon>
        <taxon>Actinopterygii</taxon>
        <taxon>Neopterygii</taxon>
        <taxon>Teleostei</taxon>
        <taxon>Neoteleostei</taxon>
        <taxon>Acanthomorphata</taxon>
        <taxon>Ovalentaria</taxon>
        <taxon>Atherinomorphae</taxon>
        <taxon>Beloniformes</taxon>
        <taxon>Adrianichthyidae</taxon>
        <taxon>Oryziinae</taxon>
        <taxon>Oryzias</taxon>
    </lineage>
</organism>
<dbReference type="GO" id="GO:0009897">
    <property type="term" value="C:external side of plasma membrane"/>
    <property type="evidence" value="ECO:0007669"/>
    <property type="project" value="TreeGrafter"/>
</dbReference>
<evidence type="ECO:0000256" key="5">
    <source>
        <dbReference type="ARBA" id="ARBA00022989"/>
    </source>
</evidence>
<evidence type="ECO:0000256" key="11">
    <source>
        <dbReference type="SAM" id="Phobius"/>
    </source>
</evidence>
<keyword evidence="8" id="KW-0675">Receptor</keyword>
<dbReference type="InterPro" id="IPR003599">
    <property type="entry name" value="Ig_sub"/>
</dbReference>
<dbReference type="Proteomes" id="UP000646548">
    <property type="component" value="Unassembled WGS sequence"/>
</dbReference>
<evidence type="ECO:0000259" key="13">
    <source>
        <dbReference type="PROSITE" id="PS50835"/>
    </source>
</evidence>
<dbReference type="GO" id="GO:0042102">
    <property type="term" value="P:positive regulation of T cell proliferation"/>
    <property type="evidence" value="ECO:0007669"/>
    <property type="project" value="TreeGrafter"/>
</dbReference>
<keyword evidence="4 12" id="KW-0732">Signal</keyword>
<feature type="transmembrane region" description="Helical" evidence="11">
    <location>
        <begin position="154"/>
        <end position="174"/>
    </location>
</feature>
<feature type="chain" id="PRO_5032558711" evidence="12">
    <location>
        <begin position="20"/>
        <end position="193"/>
    </location>
</feature>
<evidence type="ECO:0000256" key="9">
    <source>
        <dbReference type="ARBA" id="ARBA00023180"/>
    </source>
</evidence>